<keyword evidence="8" id="KW-1185">Reference proteome</keyword>
<dbReference type="PRINTS" id="PR00081">
    <property type="entry name" value="GDHRDH"/>
</dbReference>
<dbReference type="GO" id="GO:0016491">
    <property type="term" value="F:oxidoreductase activity"/>
    <property type="evidence" value="ECO:0007669"/>
    <property type="project" value="UniProtKB-KW"/>
</dbReference>
<evidence type="ECO:0000313" key="8">
    <source>
        <dbReference type="Proteomes" id="UP001145021"/>
    </source>
</evidence>
<comment type="function">
    <text evidence="4">Putative oxidoreductase.</text>
</comment>
<keyword evidence="3" id="KW-0560">Oxidoreductase</keyword>
<dbReference type="PANTHER" id="PTHR44196">
    <property type="entry name" value="DEHYDROGENASE/REDUCTASE SDR FAMILY MEMBER 7B"/>
    <property type="match status" value="1"/>
</dbReference>
<dbReference type="Pfam" id="PF00106">
    <property type="entry name" value="adh_short"/>
    <property type="match status" value="1"/>
</dbReference>
<evidence type="ECO:0000256" key="6">
    <source>
        <dbReference type="SAM" id="SignalP"/>
    </source>
</evidence>
<dbReference type="InterPro" id="IPR020904">
    <property type="entry name" value="Sc_DH/Rdtase_CS"/>
</dbReference>
<dbReference type="GO" id="GO:0016020">
    <property type="term" value="C:membrane"/>
    <property type="evidence" value="ECO:0007669"/>
    <property type="project" value="TreeGrafter"/>
</dbReference>
<evidence type="ECO:0000256" key="1">
    <source>
        <dbReference type="ARBA" id="ARBA00006484"/>
    </source>
</evidence>
<dbReference type="PRINTS" id="PR00080">
    <property type="entry name" value="SDRFAMILY"/>
</dbReference>
<dbReference type="InterPro" id="IPR036291">
    <property type="entry name" value="NAD(P)-bd_dom_sf"/>
</dbReference>
<dbReference type="InterPro" id="IPR002347">
    <property type="entry name" value="SDR_fam"/>
</dbReference>
<dbReference type="Proteomes" id="UP001145021">
    <property type="component" value="Unassembled WGS sequence"/>
</dbReference>
<proteinExistence type="inferred from homology"/>
<dbReference type="Gene3D" id="3.40.50.720">
    <property type="entry name" value="NAD(P)-binding Rossmann-like Domain"/>
    <property type="match status" value="1"/>
</dbReference>
<dbReference type="AlphaFoldDB" id="A0A9W7XRR1"/>
<feature type="signal peptide" evidence="6">
    <location>
        <begin position="1"/>
        <end position="18"/>
    </location>
</feature>
<sequence length="297" mass="31380">MAVVYAVLALALVPLVWARVRPTPSVRGRGVVIVGASSGIGRSLALEYARRGADLLLCARRSDQLQAVADECRAASGRQALVVAGDITQRDTQMALRDAALSRLAAVDYLVLNAGVISVRPVADVWLADASRATADSMDHAMNRVMAVNANAPALVAGLFLPLLAASRGCVVVVGSVAALVSAPTRSLYSASKHAVEGYFAAFRMEVQHLGIAVTMVHPGTVDTDLRLSAVDMSAGSACAGSHRGKMSPQKCARQILRAAALRQRLLVTPWPYWVAVVLHRIAPALVDRLAMKKYGL</sequence>
<dbReference type="PANTHER" id="PTHR44196:SF1">
    <property type="entry name" value="DEHYDROGENASE_REDUCTASE SDR FAMILY MEMBER 7B"/>
    <property type="match status" value="1"/>
</dbReference>
<evidence type="ECO:0000256" key="3">
    <source>
        <dbReference type="ARBA" id="ARBA00023002"/>
    </source>
</evidence>
<feature type="chain" id="PRO_5040749868" evidence="6">
    <location>
        <begin position="19"/>
        <end position="297"/>
    </location>
</feature>
<evidence type="ECO:0000313" key="7">
    <source>
        <dbReference type="EMBL" id="KAJ1647770.1"/>
    </source>
</evidence>
<reference evidence="7" key="1">
    <citation type="submission" date="2022-07" db="EMBL/GenBank/DDBJ databases">
        <title>Phylogenomic reconstructions and comparative analyses of Kickxellomycotina fungi.</title>
        <authorList>
            <person name="Reynolds N.K."/>
            <person name="Stajich J.E."/>
            <person name="Barry K."/>
            <person name="Grigoriev I.V."/>
            <person name="Crous P."/>
            <person name="Smith M.E."/>
        </authorList>
    </citation>
    <scope>NUCLEOTIDE SEQUENCE</scope>
    <source>
        <strain evidence="7">NBRC 105413</strain>
    </source>
</reference>
<protein>
    <submittedName>
        <fullName evidence="7">Uncharacterized protein</fullName>
    </submittedName>
</protein>
<comment type="similarity">
    <text evidence="1 5">Belongs to the short-chain dehydrogenases/reductases (SDR) family.</text>
</comment>
<accession>A0A9W7XRR1</accession>
<evidence type="ECO:0000256" key="4">
    <source>
        <dbReference type="ARBA" id="ARBA00037096"/>
    </source>
</evidence>
<dbReference type="SUPFAM" id="SSF51735">
    <property type="entry name" value="NAD(P)-binding Rossmann-fold domains"/>
    <property type="match status" value="1"/>
</dbReference>
<dbReference type="PROSITE" id="PS00061">
    <property type="entry name" value="ADH_SHORT"/>
    <property type="match status" value="1"/>
</dbReference>
<comment type="caution">
    <text evidence="7">The sequence shown here is derived from an EMBL/GenBank/DDBJ whole genome shotgun (WGS) entry which is preliminary data.</text>
</comment>
<keyword evidence="6" id="KW-0732">Signal</keyword>
<keyword evidence="2" id="KW-0521">NADP</keyword>
<evidence type="ECO:0000256" key="2">
    <source>
        <dbReference type="ARBA" id="ARBA00022857"/>
    </source>
</evidence>
<organism evidence="7 8">
    <name type="scientific">Coemansia asiatica</name>
    <dbReference type="NCBI Taxonomy" id="1052880"/>
    <lineage>
        <taxon>Eukaryota</taxon>
        <taxon>Fungi</taxon>
        <taxon>Fungi incertae sedis</taxon>
        <taxon>Zoopagomycota</taxon>
        <taxon>Kickxellomycotina</taxon>
        <taxon>Kickxellomycetes</taxon>
        <taxon>Kickxellales</taxon>
        <taxon>Kickxellaceae</taxon>
        <taxon>Coemansia</taxon>
    </lineage>
</organism>
<gene>
    <name evidence="7" type="ORF">LPJ64_000870</name>
</gene>
<name>A0A9W7XRR1_9FUNG</name>
<dbReference type="EMBL" id="JANBOH010000020">
    <property type="protein sequence ID" value="KAJ1647770.1"/>
    <property type="molecule type" value="Genomic_DNA"/>
</dbReference>
<evidence type="ECO:0000256" key="5">
    <source>
        <dbReference type="RuleBase" id="RU000363"/>
    </source>
</evidence>